<dbReference type="PANTHER" id="PTHR43447">
    <property type="entry name" value="ALPHA-AMYLASE"/>
    <property type="match status" value="1"/>
</dbReference>
<keyword evidence="17" id="KW-1185">Reference proteome</keyword>
<evidence type="ECO:0000256" key="8">
    <source>
        <dbReference type="ARBA" id="ARBA00022801"/>
    </source>
</evidence>
<reference evidence="16" key="1">
    <citation type="submission" date="2023-11" db="EMBL/GenBank/DDBJ databases">
        <title>Genome assemblies of two species of porcelain crab, Petrolisthes cinctipes and Petrolisthes manimaculis (Anomura: Porcellanidae).</title>
        <authorList>
            <person name="Angst P."/>
        </authorList>
    </citation>
    <scope>NUCLEOTIDE SEQUENCE</scope>
    <source>
        <strain evidence="16">PB745_02</strain>
        <tissue evidence="16">Gill</tissue>
    </source>
</reference>
<dbReference type="InterPro" id="IPR006047">
    <property type="entry name" value="GH13_cat_dom"/>
</dbReference>
<dbReference type="Pfam" id="PF00128">
    <property type="entry name" value="Alpha-amylase"/>
    <property type="match status" value="1"/>
</dbReference>
<dbReference type="SMART" id="SM00642">
    <property type="entry name" value="Aamy"/>
    <property type="match status" value="1"/>
</dbReference>
<dbReference type="EMBL" id="JAWZYT010001715">
    <property type="protein sequence ID" value="KAK4309792.1"/>
    <property type="molecule type" value="Genomic_DNA"/>
</dbReference>
<dbReference type="Gene3D" id="2.60.40.1180">
    <property type="entry name" value="Golgi alpha-mannosidase II"/>
    <property type="match status" value="1"/>
</dbReference>
<dbReference type="SMART" id="SM00632">
    <property type="entry name" value="Aamy_C"/>
    <property type="match status" value="1"/>
</dbReference>
<accession>A0AAE1PME8</accession>
<evidence type="ECO:0000256" key="11">
    <source>
        <dbReference type="ARBA" id="ARBA00023277"/>
    </source>
</evidence>
<evidence type="ECO:0000256" key="7">
    <source>
        <dbReference type="ARBA" id="ARBA00022723"/>
    </source>
</evidence>
<keyword evidence="12" id="KW-0326">Glycosidase</keyword>
<dbReference type="CDD" id="cd11317">
    <property type="entry name" value="AmyAc_bac_euk_AmyA"/>
    <property type="match status" value="1"/>
</dbReference>
<evidence type="ECO:0000313" key="16">
    <source>
        <dbReference type="EMBL" id="KAK4309792.1"/>
    </source>
</evidence>
<feature type="domain" description="Alpha-amylase C-terminal" evidence="14">
    <location>
        <begin position="426"/>
        <end position="503"/>
    </location>
</feature>
<keyword evidence="8" id="KW-0378">Hydrolase</keyword>
<dbReference type="InterPro" id="IPR013780">
    <property type="entry name" value="Glyco_hydro_b"/>
</dbReference>
<dbReference type="EC" id="3.2.1.1" evidence="6"/>
<dbReference type="SUPFAM" id="SSF51011">
    <property type="entry name" value="Glycosyl hydrolase domain"/>
    <property type="match status" value="1"/>
</dbReference>
<evidence type="ECO:0000256" key="9">
    <source>
        <dbReference type="ARBA" id="ARBA00022837"/>
    </source>
</evidence>
<keyword evidence="11" id="KW-0119">Carbohydrate metabolism</keyword>
<evidence type="ECO:0000256" key="4">
    <source>
        <dbReference type="ARBA" id="ARBA00008061"/>
    </source>
</evidence>
<protein>
    <recommendedName>
        <fullName evidence="6">alpha-amylase</fullName>
        <ecNumber evidence="6">3.2.1.1</ecNumber>
    </recommendedName>
</protein>
<comment type="subunit">
    <text evidence="5">Monomer.</text>
</comment>
<evidence type="ECO:0000256" key="12">
    <source>
        <dbReference type="ARBA" id="ARBA00023295"/>
    </source>
</evidence>
<evidence type="ECO:0000259" key="15">
    <source>
        <dbReference type="SMART" id="SM00642"/>
    </source>
</evidence>
<keyword evidence="7" id="KW-0479">Metal-binding</keyword>
<proteinExistence type="inferred from homology"/>
<comment type="caution">
    <text evidence="16">The sequence shown here is derived from an EMBL/GenBank/DDBJ whole genome shotgun (WGS) entry which is preliminary data.</text>
</comment>
<dbReference type="Proteomes" id="UP001292094">
    <property type="component" value="Unassembled WGS sequence"/>
</dbReference>
<dbReference type="Gene3D" id="3.20.20.80">
    <property type="entry name" value="Glycosidases"/>
    <property type="match status" value="1"/>
</dbReference>
<dbReference type="InterPro" id="IPR017853">
    <property type="entry name" value="GH"/>
</dbReference>
<keyword evidence="9" id="KW-0106">Calcium</keyword>
<comment type="cofactor">
    <cofactor evidence="2">
        <name>Ca(2+)</name>
        <dbReference type="ChEBI" id="CHEBI:29108"/>
    </cofactor>
</comment>
<evidence type="ECO:0000313" key="17">
    <source>
        <dbReference type="Proteomes" id="UP001292094"/>
    </source>
</evidence>
<feature type="domain" description="Glycosyl hydrolase family 13 catalytic" evidence="15">
    <location>
        <begin position="45"/>
        <end position="415"/>
    </location>
</feature>
<evidence type="ECO:0000256" key="13">
    <source>
        <dbReference type="RuleBase" id="RU003615"/>
    </source>
</evidence>
<comment type="catalytic activity">
    <reaction evidence="1">
        <text>Endohydrolysis of (1-&gt;4)-alpha-D-glucosidic linkages in polysaccharides containing three or more (1-&gt;4)-alpha-linked D-glucose units.</text>
        <dbReference type="EC" id="3.2.1.1"/>
    </reaction>
</comment>
<name>A0AAE1PME8_9EUCA</name>
<keyword evidence="10" id="KW-0868">Chloride</keyword>
<dbReference type="GO" id="GO:0004556">
    <property type="term" value="F:alpha-amylase activity"/>
    <property type="evidence" value="ECO:0007669"/>
    <property type="project" value="UniProtKB-EC"/>
</dbReference>
<evidence type="ECO:0000259" key="14">
    <source>
        <dbReference type="SMART" id="SM00632"/>
    </source>
</evidence>
<evidence type="ECO:0000256" key="5">
    <source>
        <dbReference type="ARBA" id="ARBA00011245"/>
    </source>
</evidence>
<evidence type="ECO:0000256" key="1">
    <source>
        <dbReference type="ARBA" id="ARBA00000548"/>
    </source>
</evidence>
<comment type="similarity">
    <text evidence="4 13">Belongs to the glycosyl hydrolase 13 family.</text>
</comment>
<dbReference type="AlphaFoldDB" id="A0AAE1PME8"/>
<sequence>MVLVTAGVWTALHNSQQQQDQTLTKALTGVGVGVGVGGSLCDYRQTLVHLFEWRWDDIADECEEVLAPAGYCAVQVSPPQEHRVAAGRSWTLRYEPVSYELDSHSGTLDQFKDMVERCNAVGVRVIVDAVLNNMVEENTWGYGSAGSPYDARNYTFPPYDDAYFFSSSCTSSNGLVNSYNTTSEARDCRLDGKLDLSTGREPVRLIMVYYLNELIAFGVAGFRVDAASNIWPQDLEDIKSKVTDLNVAAGFEPGTPPFFFYDLVEPGTAILHQDYYPLGAVTERRYGREVAAGMDDFTLLATLYDHLTPSSSAVVFVDSHLSQRDTSLVVGGSVLTYLEQRKYQMATAFMLADDYGVTARVMSSYEFYDPMEGPPVDPFTNDTTLHVTTDSQGQCDSPWVCEHRWPPIVGMVEFRNAAVNATRTSFEILTSGCLVLSRGDQGFFAMCPDGVMDEVVNTGLPEGQYCDVVSSCSITLDVAADGTARVIINNYDVPFVAYCPGCGPAGAFTTTDQPSPTTDFNTDFPATDFTSDFPATDFTSDFPATDFTSDFPATDFTSDFPATDFTSDFPATDFTSDFPATDFTSDFPATDFTSDFPTTDFTSDLPTTDSPYKRTVVFVHKKVYDSQYVFVRGGVNEEIHPECGPPAETDTCALPIYHQSLGTTPNYDKYDAWREGDDFLDWFGAESGQGYYQGIPASGTPMAWTTNTQGVDGYQQLNVYGDDYWMLDFYMDCELPDDEWFELKGWLEFADGYTGWELDISQGTCGGSVGGTAPSVSTNHKARCGYINVFEWNEGNCIVEDFPDSTTMVPPNTSPGSGGGSTGGMDIQRTIIFIEQHTVVGQDVFILGGSEDYTVCMEGNDAESDPCSLPIITRSLGTTEHYTGYDDWRTGDNYLDWHGAEVGQGYHNGLPPFGSAVAWTSNDPNSPGYQPLNTFGEAYWMLDFDLDCSLTEDGWFIVKGWLSGNAGQFSGLEDDVSQTPCTGTAGGVAPIPSTSHVARCGHVNVFHYDQDHCTINVFP</sequence>
<gene>
    <name evidence="16" type="ORF">Pmani_018597</name>
</gene>
<dbReference type="GO" id="GO:0046872">
    <property type="term" value="F:metal ion binding"/>
    <property type="evidence" value="ECO:0007669"/>
    <property type="project" value="UniProtKB-KW"/>
</dbReference>
<comment type="cofactor">
    <cofactor evidence="3">
        <name>chloride</name>
        <dbReference type="ChEBI" id="CHEBI:17996"/>
    </cofactor>
</comment>
<dbReference type="SUPFAM" id="SSF51445">
    <property type="entry name" value="(Trans)glycosidases"/>
    <property type="match status" value="1"/>
</dbReference>
<evidence type="ECO:0000256" key="2">
    <source>
        <dbReference type="ARBA" id="ARBA00001913"/>
    </source>
</evidence>
<evidence type="ECO:0000256" key="6">
    <source>
        <dbReference type="ARBA" id="ARBA00012595"/>
    </source>
</evidence>
<evidence type="ECO:0000256" key="3">
    <source>
        <dbReference type="ARBA" id="ARBA00001923"/>
    </source>
</evidence>
<dbReference type="InterPro" id="IPR031319">
    <property type="entry name" value="A-amylase_C"/>
</dbReference>
<organism evidence="16 17">
    <name type="scientific">Petrolisthes manimaculis</name>
    <dbReference type="NCBI Taxonomy" id="1843537"/>
    <lineage>
        <taxon>Eukaryota</taxon>
        <taxon>Metazoa</taxon>
        <taxon>Ecdysozoa</taxon>
        <taxon>Arthropoda</taxon>
        <taxon>Crustacea</taxon>
        <taxon>Multicrustacea</taxon>
        <taxon>Malacostraca</taxon>
        <taxon>Eumalacostraca</taxon>
        <taxon>Eucarida</taxon>
        <taxon>Decapoda</taxon>
        <taxon>Pleocyemata</taxon>
        <taxon>Anomura</taxon>
        <taxon>Galatheoidea</taxon>
        <taxon>Porcellanidae</taxon>
        <taxon>Petrolisthes</taxon>
    </lineage>
</organism>
<dbReference type="GO" id="GO:0005975">
    <property type="term" value="P:carbohydrate metabolic process"/>
    <property type="evidence" value="ECO:0007669"/>
    <property type="project" value="InterPro"/>
</dbReference>
<dbReference type="PRINTS" id="PR00110">
    <property type="entry name" value="ALPHAAMYLASE"/>
</dbReference>
<evidence type="ECO:0000256" key="10">
    <source>
        <dbReference type="ARBA" id="ARBA00023214"/>
    </source>
</evidence>
<dbReference type="InterPro" id="IPR006046">
    <property type="entry name" value="Alpha_amylase"/>
</dbReference>